<dbReference type="EMBL" id="JAPZBT010000003">
    <property type="protein sequence ID" value="KAJ5365961.1"/>
    <property type="molecule type" value="Genomic_DNA"/>
</dbReference>
<organism evidence="1 2">
    <name type="scientific">Penicillium concentricum</name>
    <dbReference type="NCBI Taxonomy" id="293559"/>
    <lineage>
        <taxon>Eukaryota</taxon>
        <taxon>Fungi</taxon>
        <taxon>Dikarya</taxon>
        <taxon>Ascomycota</taxon>
        <taxon>Pezizomycotina</taxon>
        <taxon>Eurotiomycetes</taxon>
        <taxon>Eurotiomycetidae</taxon>
        <taxon>Eurotiales</taxon>
        <taxon>Aspergillaceae</taxon>
        <taxon>Penicillium</taxon>
    </lineage>
</organism>
<evidence type="ECO:0000313" key="2">
    <source>
        <dbReference type="Proteomes" id="UP001147752"/>
    </source>
</evidence>
<reference evidence="1" key="2">
    <citation type="journal article" date="2023" name="IMA Fungus">
        <title>Comparative genomic study of the Penicillium genus elucidates a diverse pangenome and 15 lateral gene transfer events.</title>
        <authorList>
            <person name="Petersen C."/>
            <person name="Sorensen T."/>
            <person name="Nielsen M.R."/>
            <person name="Sondergaard T.E."/>
            <person name="Sorensen J.L."/>
            <person name="Fitzpatrick D.A."/>
            <person name="Frisvad J.C."/>
            <person name="Nielsen K.L."/>
        </authorList>
    </citation>
    <scope>NUCLEOTIDE SEQUENCE</scope>
    <source>
        <strain evidence="1">IBT 3081</strain>
    </source>
</reference>
<evidence type="ECO:0000313" key="1">
    <source>
        <dbReference type="EMBL" id="KAJ5365961.1"/>
    </source>
</evidence>
<name>A0A9W9RTI2_9EURO</name>
<sequence>MSVTSTPTYVVKHVYFVTSHPSSTHEIPEHSNNFLLNLIHSSTDPTSHHCIPPPSPVPEPTNLLHSCRPHHPVPHYLLRQSPGELEIQSSDTILLSTSRRCVGFYDQGIPVSGTWHCDITEEPSSSTVTTRPLEIHSLTPYPPAPTGGVLGGMNQRIYVSSTWDCDSNEEPLSSDSGISGLSTASDFRISVCLRELILVYQCCPLRVDSGISLLPQRVANSHFSALRTQQLATTNLSVPPTLGHTKSQQKTTTILDEMVPTIPHPRRKISALVTFINMNFHSLLLSTSHWTGLAH</sequence>
<comment type="caution">
    <text evidence="1">The sequence shown here is derived from an EMBL/GenBank/DDBJ whole genome shotgun (WGS) entry which is preliminary data.</text>
</comment>
<proteinExistence type="predicted"/>
<gene>
    <name evidence="1" type="ORF">N7517_008847</name>
</gene>
<dbReference type="Proteomes" id="UP001147752">
    <property type="component" value="Unassembled WGS sequence"/>
</dbReference>
<dbReference type="RefSeq" id="XP_056577427.1">
    <property type="nucleotide sequence ID" value="XM_056726576.1"/>
</dbReference>
<protein>
    <submittedName>
        <fullName evidence="1">Uncharacterized protein</fullName>
    </submittedName>
</protein>
<reference evidence="1" key="1">
    <citation type="submission" date="2022-12" db="EMBL/GenBank/DDBJ databases">
        <authorList>
            <person name="Petersen C."/>
        </authorList>
    </citation>
    <scope>NUCLEOTIDE SEQUENCE</scope>
    <source>
        <strain evidence="1">IBT 3081</strain>
    </source>
</reference>
<dbReference type="AlphaFoldDB" id="A0A9W9RTI2"/>
<keyword evidence="2" id="KW-1185">Reference proteome</keyword>
<accession>A0A9W9RTI2</accession>
<dbReference type="GeneID" id="81465759"/>